<dbReference type="AlphaFoldDB" id="A0AAV0FBB2"/>
<protein>
    <recommendedName>
        <fullName evidence="8">BI1-like protein</fullName>
    </recommendedName>
</protein>
<comment type="similarity">
    <text evidence="5">Belongs to the BI1 family.</text>
</comment>
<comment type="caution">
    <text evidence="6">The sequence shown here is derived from an EMBL/GenBank/DDBJ whole genome shotgun (WGS) entry which is preliminary data.</text>
</comment>
<feature type="transmembrane region" description="Helical" evidence="5">
    <location>
        <begin position="80"/>
        <end position="103"/>
    </location>
</feature>
<organism evidence="6 7">
    <name type="scientific">Cuscuta epithymum</name>
    <dbReference type="NCBI Taxonomy" id="186058"/>
    <lineage>
        <taxon>Eukaryota</taxon>
        <taxon>Viridiplantae</taxon>
        <taxon>Streptophyta</taxon>
        <taxon>Embryophyta</taxon>
        <taxon>Tracheophyta</taxon>
        <taxon>Spermatophyta</taxon>
        <taxon>Magnoliopsida</taxon>
        <taxon>eudicotyledons</taxon>
        <taxon>Gunneridae</taxon>
        <taxon>Pentapetalae</taxon>
        <taxon>asterids</taxon>
        <taxon>lamiids</taxon>
        <taxon>Solanales</taxon>
        <taxon>Convolvulaceae</taxon>
        <taxon>Cuscuteae</taxon>
        <taxon>Cuscuta</taxon>
        <taxon>Cuscuta subgen. Cuscuta</taxon>
    </lineage>
</organism>
<accession>A0AAV0FBB2</accession>
<evidence type="ECO:0000313" key="6">
    <source>
        <dbReference type="EMBL" id="CAH9132765.1"/>
    </source>
</evidence>
<dbReference type="GO" id="GO:0016020">
    <property type="term" value="C:membrane"/>
    <property type="evidence" value="ECO:0007669"/>
    <property type="project" value="UniProtKB-SubCell"/>
</dbReference>
<evidence type="ECO:0000256" key="4">
    <source>
        <dbReference type="ARBA" id="ARBA00023136"/>
    </source>
</evidence>
<evidence type="ECO:0000256" key="3">
    <source>
        <dbReference type="ARBA" id="ARBA00022989"/>
    </source>
</evidence>
<dbReference type="PANTHER" id="PTHR23291">
    <property type="entry name" value="BAX INHIBITOR-RELATED"/>
    <property type="match status" value="1"/>
</dbReference>
<feature type="transmembrane region" description="Helical" evidence="5">
    <location>
        <begin position="197"/>
        <end position="216"/>
    </location>
</feature>
<evidence type="ECO:0000256" key="1">
    <source>
        <dbReference type="ARBA" id="ARBA00004141"/>
    </source>
</evidence>
<feature type="transmembrane region" description="Helical" evidence="5">
    <location>
        <begin position="141"/>
        <end position="161"/>
    </location>
</feature>
<dbReference type="EMBL" id="CAMAPF010000972">
    <property type="protein sequence ID" value="CAH9132765.1"/>
    <property type="molecule type" value="Genomic_DNA"/>
</dbReference>
<gene>
    <name evidence="6" type="ORF">CEPIT_LOCUS32437</name>
</gene>
<dbReference type="InterPro" id="IPR006214">
    <property type="entry name" value="Bax_inhibitor_1-related"/>
</dbReference>
<feature type="transmembrane region" description="Helical" evidence="5">
    <location>
        <begin position="50"/>
        <end position="73"/>
    </location>
</feature>
<evidence type="ECO:0000256" key="5">
    <source>
        <dbReference type="RuleBase" id="RU004379"/>
    </source>
</evidence>
<keyword evidence="4 5" id="KW-0472">Membrane</keyword>
<dbReference type="PANTHER" id="PTHR23291:SF126">
    <property type="entry name" value="BI1-LIKE PROTEIN"/>
    <property type="match status" value="1"/>
</dbReference>
<dbReference type="Proteomes" id="UP001152523">
    <property type="component" value="Unassembled WGS sequence"/>
</dbReference>
<sequence length="220" mass="24672">MGVAGSPHQWAFIRKVYALLTLQLLITTVVSSLVVAFIPIKHFYASNKAATIVVCVFIAITLIIVEIALLICSEKHPWNYLLLQLFTLVFSLVVGFACVFVHWKVALECAILTAAVTIFLTLYTFWATLRKHADFSFLQPFLSSLLVIALLCTIIQIFWPLGKIGHALFGAVLVILYSGYIIYDTYSIIDKFDYDDYMLGVVCLYIDIVGLFLSLLDLDS</sequence>
<keyword evidence="3 5" id="KW-1133">Transmembrane helix</keyword>
<name>A0AAV0FBB2_9ASTE</name>
<evidence type="ECO:0000313" key="7">
    <source>
        <dbReference type="Proteomes" id="UP001152523"/>
    </source>
</evidence>
<feature type="transmembrane region" description="Helical" evidence="5">
    <location>
        <begin position="167"/>
        <end position="185"/>
    </location>
</feature>
<feature type="transmembrane region" description="Helical" evidence="5">
    <location>
        <begin position="16"/>
        <end position="38"/>
    </location>
</feature>
<evidence type="ECO:0008006" key="8">
    <source>
        <dbReference type="Google" id="ProtNLM"/>
    </source>
</evidence>
<comment type="subcellular location">
    <subcellularLocation>
        <location evidence="1">Membrane</location>
        <topology evidence="1">Multi-pass membrane protein</topology>
    </subcellularLocation>
</comment>
<reference evidence="6" key="1">
    <citation type="submission" date="2022-07" db="EMBL/GenBank/DDBJ databases">
        <authorList>
            <person name="Macas J."/>
            <person name="Novak P."/>
            <person name="Neumann P."/>
        </authorList>
    </citation>
    <scope>NUCLEOTIDE SEQUENCE</scope>
</reference>
<proteinExistence type="inferred from homology"/>
<keyword evidence="2 5" id="KW-0812">Transmembrane</keyword>
<feature type="transmembrane region" description="Helical" evidence="5">
    <location>
        <begin position="109"/>
        <end position="129"/>
    </location>
</feature>
<keyword evidence="7" id="KW-1185">Reference proteome</keyword>
<dbReference type="Pfam" id="PF01027">
    <property type="entry name" value="Bax1-I"/>
    <property type="match status" value="1"/>
</dbReference>
<evidence type="ECO:0000256" key="2">
    <source>
        <dbReference type="ARBA" id="ARBA00022692"/>
    </source>
</evidence>